<dbReference type="RefSeq" id="WP_367875957.1">
    <property type="nucleotide sequence ID" value="NZ_JBFNXX010000001.1"/>
</dbReference>
<evidence type="ECO:0000313" key="3">
    <source>
        <dbReference type="Proteomes" id="UP001556098"/>
    </source>
</evidence>
<evidence type="ECO:0000313" key="2">
    <source>
        <dbReference type="EMBL" id="MEW9918251.1"/>
    </source>
</evidence>
<keyword evidence="3" id="KW-1185">Reference proteome</keyword>
<evidence type="ECO:0000259" key="1">
    <source>
        <dbReference type="Pfam" id="PF13403"/>
    </source>
</evidence>
<name>A0ABV3RH99_9RHOB</name>
<dbReference type="EMBL" id="JBFNXX010000001">
    <property type="protein sequence ID" value="MEW9918251.1"/>
    <property type="molecule type" value="Genomic_DNA"/>
</dbReference>
<dbReference type="InterPro" id="IPR028992">
    <property type="entry name" value="Hedgehog/Intein_dom"/>
</dbReference>
<accession>A0ABV3RH99</accession>
<dbReference type="Proteomes" id="UP001556098">
    <property type="component" value="Unassembled WGS sequence"/>
</dbReference>
<dbReference type="SUPFAM" id="SSF51294">
    <property type="entry name" value="Hedgehog/intein (Hint) domain"/>
    <property type="match status" value="1"/>
</dbReference>
<gene>
    <name evidence="2" type="ORF">AB2B41_01430</name>
</gene>
<dbReference type="Pfam" id="PF13403">
    <property type="entry name" value="Hint_2"/>
    <property type="match status" value="1"/>
</dbReference>
<dbReference type="InterPro" id="IPR036844">
    <property type="entry name" value="Hint_dom_sf"/>
</dbReference>
<reference evidence="2 3" key="1">
    <citation type="submission" date="2024-07" db="EMBL/GenBank/DDBJ databases">
        <title>Marimonas sp.nov., isolated from tidal-flat sediment.</title>
        <authorList>
            <person name="Jayan J.N."/>
            <person name="Lee S.S."/>
        </authorList>
    </citation>
    <scope>NUCLEOTIDE SEQUENCE [LARGE SCALE GENOMIC DNA]</scope>
    <source>
        <strain evidence="2 3">MJW-29</strain>
    </source>
</reference>
<comment type="caution">
    <text evidence="2">The sequence shown here is derived from an EMBL/GenBank/DDBJ whole genome shotgun (WGS) entry which is preliminary data.</text>
</comment>
<protein>
    <submittedName>
        <fullName evidence="2">Hint domain-containing protein</fullName>
    </submittedName>
</protein>
<organism evidence="2 3">
    <name type="scientific">Sulfitobacter sediminis</name>
    <dbReference type="NCBI Taxonomy" id="3234186"/>
    <lineage>
        <taxon>Bacteria</taxon>
        <taxon>Pseudomonadati</taxon>
        <taxon>Pseudomonadota</taxon>
        <taxon>Alphaproteobacteria</taxon>
        <taxon>Rhodobacterales</taxon>
        <taxon>Roseobacteraceae</taxon>
        <taxon>Sulfitobacter</taxon>
    </lineage>
</organism>
<proteinExistence type="predicted"/>
<sequence>MATFDYLGYDDDQITWPGGTPTNGDTITFTQPSDHTISITDNDTFLQDGTDDRDDEDTDQTVVVLDEFGNPEASGQVQPRREITLGDGTNTFKMTEIFIASSNSYYYIFQEPAPALNTEYTVTSVTTPNSTQYSSFSAQGVACFGAGTLIRTPEGDRPVDSLRIGDLVTTLDRGDQPILWIGGPHVSWIEMNRRKGLRAFRVSAGTFGPGAPFADTCFSRQHRVFLDRTMLGGHATNLDAALAPVHAFSALAGVEEITPPTGMRYYHILTHDHNILYSNGMLSETLLLTPYSRMTADAGIDGLLRRSESLMAQPMQPARPILHNAIARQIAKRWTVSGAAFDLAG</sequence>
<feature type="domain" description="Hedgehog/Intein (Hint)" evidence="1">
    <location>
        <begin position="143"/>
        <end position="288"/>
    </location>
</feature>